<evidence type="ECO:0000256" key="1">
    <source>
        <dbReference type="SAM" id="MobiDB-lite"/>
    </source>
</evidence>
<reference evidence="2" key="1">
    <citation type="submission" date="2021-01" db="EMBL/GenBank/DDBJ databases">
        <authorList>
            <person name="Corre E."/>
            <person name="Pelletier E."/>
            <person name="Niang G."/>
            <person name="Scheremetjew M."/>
            <person name="Finn R."/>
            <person name="Kale V."/>
            <person name="Holt S."/>
            <person name="Cochrane G."/>
            <person name="Meng A."/>
            <person name="Brown T."/>
            <person name="Cohen L."/>
        </authorList>
    </citation>
    <scope>NUCLEOTIDE SEQUENCE</scope>
    <source>
        <strain evidence="2">CCMP125</strain>
    </source>
</reference>
<organism evidence="2">
    <name type="scientific">Entomoneis paludosa</name>
    <dbReference type="NCBI Taxonomy" id="265537"/>
    <lineage>
        <taxon>Eukaryota</taxon>
        <taxon>Sar</taxon>
        <taxon>Stramenopiles</taxon>
        <taxon>Ochrophyta</taxon>
        <taxon>Bacillariophyta</taxon>
        <taxon>Bacillariophyceae</taxon>
        <taxon>Bacillariophycidae</taxon>
        <taxon>Entomoneidaceae</taxon>
        <taxon>Entomoneis</taxon>
    </lineage>
</organism>
<feature type="region of interest" description="Disordered" evidence="1">
    <location>
        <begin position="1"/>
        <end position="185"/>
    </location>
</feature>
<evidence type="ECO:0008006" key="3">
    <source>
        <dbReference type="Google" id="ProtNLM"/>
    </source>
</evidence>
<feature type="compositionally biased region" description="Low complexity" evidence="1">
    <location>
        <begin position="10"/>
        <end position="25"/>
    </location>
</feature>
<dbReference type="EMBL" id="HBHT01021385">
    <property type="protein sequence ID" value="CAD9970973.1"/>
    <property type="molecule type" value="Transcribed_RNA"/>
</dbReference>
<dbReference type="AlphaFoldDB" id="A0A7S3DQS1"/>
<feature type="compositionally biased region" description="Polar residues" evidence="1">
    <location>
        <begin position="53"/>
        <end position="64"/>
    </location>
</feature>
<feature type="compositionally biased region" description="Low complexity" evidence="1">
    <location>
        <begin position="135"/>
        <end position="145"/>
    </location>
</feature>
<feature type="compositionally biased region" description="Polar residues" evidence="1">
    <location>
        <begin position="174"/>
        <end position="185"/>
    </location>
</feature>
<evidence type="ECO:0000313" key="2">
    <source>
        <dbReference type="EMBL" id="CAD9970973.1"/>
    </source>
</evidence>
<sequence length="543" mass="59574">MSATVTMNATTTSMSLTSSRRSGSSVLPVTSPKLKMLTPEQGSRAKLRKLPDKTSSFNIPSSTRPLRASPGASDSAPILPDRAPESTLTSPAPTKRPARARSSVFRAAEGGKGDVLPLLNSTNESKKPPLRSRARSSNSTLSRSSFGGFGRVTSDQLQSSAKSLRARKRSSSRNDTVSSVMSLNDSGSFEDQSVDGLPLYEVDEKFSKSPIYADDSMMNADELSLGANKKHSRPFPAFLSTSGPCPQKYDRGNLWLNMKKPQFVMLMLLLGITCFVAGSYQQVLQASDVIEEVKMGESKLLVHMHKVEQQALQFAENLKRLNDRNEGGNIPIQNEDGSSAAQVDSDLIRVQIEKLRDMENELDHEVRALRKKIQVSSKQSLIDTYGEGAIQVFLDVYAEDENGVSDGKRHTISIRLWYDTPHSAWTFLQQIQKGVWSGATFSLQQGRALVAEPSEGGPLQPSLDFVESSDRGHERYTITLTDTAMAINLQDNRKYHRQEACVGVIFEGFDVLHSIVKDSATKTVKIQKATATHMTRAESAGLI</sequence>
<proteinExistence type="predicted"/>
<protein>
    <recommendedName>
        <fullName evidence="3">PPIase cyclophilin-type domain-containing protein</fullName>
    </recommendedName>
</protein>
<gene>
    <name evidence="2" type="ORF">APAL1065_LOCUS14344</name>
</gene>
<accession>A0A7S3DQS1</accession>
<name>A0A7S3DQS1_9STRA</name>